<evidence type="ECO:0000313" key="3">
    <source>
        <dbReference type="EMBL" id="MDO6414607.1"/>
    </source>
</evidence>
<keyword evidence="4" id="KW-1185">Reference proteome</keyword>
<keyword evidence="1" id="KW-0597">Phosphoprotein</keyword>
<dbReference type="Gene3D" id="3.40.50.2300">
    <property type="match status" value="1"/>
</dbReference>
<dbReference type="Pfam" id="PF00072">
    <property type="entry name" value="Response_reg"/>
    <property type="match status" value="1"/>
</dbReference>
<dbReference type="RefSeq" id="WP_303541882.1">
    <property type="nucleotide sequence ID" value="NZ_JAUOTP010000003.1"/>
</dbReference>
<feature type="domain" description="Response regulatory" evidence="2">
    <location>
        <begin position="1"/>
        <end position="113"/>
    </location>
</feature>
<dbReference type="SUPFAM" id="SSF52172">
    <property type="entry name" value="CheY-like"/>
    <property type="match status" value="1"/>
</dbReference>
<comment type="caution">
    <text evidence="3">The sequence shown here is derived from an EMBL/GenBank/DDBJ whole genome shotgun (WGS) entry which is preliminary data.</text>
</comment>
<organism evidence="3 4">
    <name type="scientific">Sphingomonas natans</name>
    <dbReference type="NCBI Taxonomy" id="3063330"/>
    <lineage>
        <taxon>Bacteria</taxon>
        <taxon>Pseudomonadati</taxon>
        <taxon>Pseudomonadota</taxon>
        <taxon>Alphaproteobacteria</taxon>
        <taxon>Sphingomonadales</taxon>
        <taxon>Sphingomonadaceae</taxon>
        <taxon>Sphingomonas</taxon>
    </lineage>
</organism>
<feature type="modified residue" description="4-aspartylphosphate" evidence="1">
    <location>
        <position position="50"/>
    </location>
</feature>
<evidence type="ECO:0000256" key="1">
    <source>
        <dbReference type="PROSITE-ProRule" id="PRU00169"/>
    </source>
</evidence>
<dbReference type="PROSITE" id="PS50110">
    <property type="entry name" value="RESPONSE_REGULATORY"/>
    <property type="match status" value="1"/>
</dbReference>
<dbReference type="SMART" id="SM00448">
    <property type="entry name" value="REC"/>
    <property type="match status" value="1"/>
</dbReference>
<sequence length="113" mass="12119">MLIVEDELFIRLAATELIAQLGLTVCAAFNADDAISILEAHSEITVVFTDIQMAGSMDGLALCIWAVERWPQLRFIVASGGVSPLITDMPAGAVFISEPYTVADISMAIASFR</sequence>
<name>A0ABT8Y8E9_9SPHN</name>
<dbReference type="InterPro" id="IPR001789">
    <property type="entry name" value="Sig_transdc_resp-reg_receiver"/>
</dbReference>
<gene>
    <name evidence="3" type="ORF">Q4F19_09460</name>
</gene>
<evidence type="ECO:0000259" key="2">
    <source>
        <dbReference type="PROSITE" id="PS50110"/>
    </source>
</evidence>
<dbReference type="InterPro" id="IPR011006">
    <property type="entry name" value="CheY-like_superfamily"/>
</dbReference>
<proteinExistence type="predicted"/>
<accession>A0ABT8Y8E9</accession>
<dbReference type="Proteomes" id="UP001169764">
    <property type="component" value="Unassembled WGS sequence"/>
</dbReference>
<dbReference type="EMBL" id="JAUOTP010000003">
    <property type="protein sequence ID" value="MDO6414607.1"/>
    <property type="molecule type" value="Genomic_DNA"/>
</dbReference>
<protein>
    <submittedName>
        <fullName evidence="3">Response regulator</fullName>
    </submittedName>
</protein>
<evidence type="ECO:0000313" key="4">
    <source>
        <dbReference type="Proteomes" id="UP001169764"/>
    </source>
</evidence>
<reference evidence="3" key="1">
    <citation type="submission" date="2023-07" db="EMBL/GenBank/DDBJ databases">
        <authorList>
            <person name="Kim M."/>
        </authorList>
    </citation>
    <scope>NUCLEOTIDE SEQUENCE</scope>
    <source>
        <strain evidence="3">BIUV-7</strain>
    </source>
</reference>